<accession>A0A7X2Z6R2</accession>
<dbReference type="EMBL" id="WNZX01000001">
    <property type="protein sequence ID" value="MUG69375.1"/>
    <property type="molecule type" value="Genomic_DNA"/>
</dbReference>
<name>A0A7X2Z6R2_9BACL</name>
<gene>
    <name evidence="1" type="ORF">GNP93_01665</name>
</gene>
<dbReference type="GO" id="GO:0016740">
    <property type="term" value="F:transferase activity"/>
    <property type="evidence" value="ECO:0007669"/>
    <property type="project" value="UniProtKB-KW"/>
</dbReference>
<reference evidence="1 2" key="1">
    <citation type="submission" date="2019-11" db="EMBL/GenBank/DDBJ databases">
        <title>Draft genome sequences of five Paenibacillus species of dairy origin.</title>
        <authorList>
            <person name="Olajide A.M."/>
            <person name="Chen S."/>
            <person name="Lapointe G."/>
        </authorList>
    </citation>
    <scope>NUCLEOTIDE SEQUENCE [LARGE SCALE GENOMIC DNA]</scope>
    <source>
        <strain evidence="1 2">2CS3</strain>
    </source>
</reference>
<keyword evidence="1" id="KW-0808">Transferase</keyword>
<dbReference type="Gene3D" id="3.40.50.2000">
    <property type="entry name" value="Glycogen Phosphorylase B"/>
    <property type="match status" value="2"/>
</dbReference>
<dbReference type="AlphaFoldDB" id="A0A7X2Z6R2"/>
<keyword evidence="2" id="KW-1185">Reference proteome</keyword>
<organism evidence="1 2">
    <name type="scientific">Paenibacillus validus</name>
    <dbReference type="NCBI Taxonomy" id="44253"/>
    <lineage>
        <taxon>Bacteria</taxon>
        <taxon>Bacillati</taxon>
        <taxon>Bacillota</taxon>
        <taxon>Bacilli</taxon>
        <taxon>Bacillales</taxon>
        <taxon>Paenibacillaceae</taxon>
        <taxon>Paenibacillus</taxon>
    </lineage>
</organism>
<dbReference type="RefSeq" id="WP_155613839.1">
    <property type="nucleotide sequence ID" value="NZ_WNZX01000001.1"/>
</dbReference>
<proteinExistence type="predicted"/>
<evidence type="ECO:0000313" key="1">
    <source>
        <dbReference type="EMBL" id="MUG69375.1"/>
    </source>
</evidence>
<evidence type="ECO:0000313" key="2">
    <source>
        <dbReference type="Proteomes" id="UP000450917"/>
    </source>
</evidence>
<protein>
    <submittedName>
        <fullName evidence="1">Glycosyl transferase family 1</fullName>
    </submittedName>
</protein>
<sequence length="454" mass="51637">MNIALCHFRVGETDGVSLEMEKWKKVLKELGHRVYLLAGSLGEEEGIVLEELHYQHPVNNKFVANAYDRLSDYPDAEAFREDVLAFAARIEEALCRAIDEYKLDMLVPNNIWSLGWGLPAGIAFAEVARKRNIACIAHNHDFHWERTRYSNPTDACISDWLEQYFPPKLPNVKQVVINKIAQEELLKRTGQPSTVVPNVFDFTAPAWTLDDYNGDFRKVIGVKDNDILFLQATRIAERKAIELAIDLAAEVGKPDNMKLLKESPLYDGRMLGDDGEIVLVLAGLQEASAAYVEGLNRRAERQKVKLLYINEWIEATRVTRNGKKLYSLWDAYVHADFITYPSVLEGWGNQFLEGLYAKKPMAVYEYPVYGTDIKPCGFHIVSLGSEHTVDEEGLVHVESKVMEAAGREVLRYLQDGEFRSARMEHNFRLGEERYSYDALKQILAGLFKTPVSKS</sequence>
<dbReference type="Proteomes" id="UP000450917">
    <property type="component" value="Unassembled WGS sequence"/>
</dbReference>
<dbReference type="CDD" id="cd03801">
    <property type="entry name" value="GT4_PimA-like"/>
    <property type="match status" value="1"/>
</dbReference>
<comment type="caution">
    <text evidence="1">The sequence shown here is derived from an EMBL/GenBank/DDBJ whole genome shotgun (WGS) entry which is preliminary data.</text>
</comment>
<dbReference type="SUPFAM" id="SSF53756">
    <property type="entry name" value="UDP-Glycosyltransferase/glycogen phosphorylase"/>
    <property type="match status" value="1"/>
</dbReference>